<evidence type="ECO:0000256" key="7">
    <source>
        <dbReference type="ARBA" id="ARBA00023180"/>
    </source>
</evidence>
<evidence type="ECO:0000259" key="10">
    <source>
        <dbReference type="Pfam" id="PF05279"/>
    </source>
</evidence>
<keyword evidence="2" id="KW-0597">Phosphoprotein</keyword>
<dbReference type="Pfam" id="PF05279">
    <property type="entry name" value="Asp-B-Hydro_N"/>
    <property type="match status" value="1"/>
</dbReference>
<comment type="caution">
    <text evidence="11">The sequence shown here is derived from an EMBL/GenBank/DDBJ whole genome shotgun (WGS) entry which is preliminary data.</text>
</comment>
<feature type="domain" description="Aspartyl beta-hydroxylase/Triadin" evidence="10">
    <location>
        <begin position="82"/>
        <end position="109"/>
    </location>
</feature>
<keyword evidence="5" id="KW-0472">Membrane</keyword>
<evidence type="ECO:0000256" key="3">
    <source>
        <dbReference type="ARBA" id="ARBA00022692"/>
    </source>
</evidence>
<reference evidence="11 12" key="1">
    <citation type="submission" date="2021-07" db="EMBL/GenBank/DDBJ databases">
        <authorList>
            <person name="Palmer J.M."/>
        </authorList>
    </citation>
    <scope>NUCLEOTIDE SEQUENCE [LARGE SCALE GENOMIC DNA]</scope>
    <source>
        <strain evidence="11 12">AT_MEX2019</strain>
        <tissue evidence="11">Muscle</tissue>
    </source>
</reference>
<evidence type="ECO:0000256" key="5">
    <source>
        <dbReference type="ARBA" id="ARBA00023136"/>
    </source>
</evidence>
<keyword evidence="3" id="KW-0812">Transmembrane</keyword>
<keyword evidence="7" id="KW-0325">Glycoprotein</keyword>
<evidence type="ECO:0000256" key="1">
    <source>
        <dbReference type="ARBA" id="ARBA00004606"/>
    </source>
</evidence>
<keyword evidence="6" id="KW-1015">Disulfide bond</keyword>
<accession>A0ABU7A5S7</accession>
<dbReference type="InterPro" id="IPR007943">
    <property type="entry name" value="Asp-B-hydro/Triadin_dom"/>
</dbReference>
<evidence type="ECO:0000256" key="4">
    <source>
        <dbReference type="ARBA" id="ARBA00022989"/>
    </source>
</evidence>
<evidence type="ECO:0000256" key="8">
    <source>
        <dbReference type="ARBA" id="ARBA00037847"/>
    </source>
</evidence>
<comment type="subcellular location">
    <subcellularLocation>
        <location evidence="8">Endomembrane system</location>
        <topology evidence="8">Single-pass membrane protein</topology>
    </subcellularLocation>
    <subcellularLocation>
        <location evidence="1">Membrane</location>
        <topology evidence="1">Single-pass type II membrane protein</topology>
    </subcellularLocation>
</comment>
<gene>
    <name evidence="11" type="ORF">ATANTOWER_008748</name>
</gene>
<evidence type="ECO:0000256" key="6">
    <source>
        <dbReference type="ARBA" id="ARBA00023157"/>
    </source>
</evidence>
<protein>
    <recommendedName>
        <fullName evidence="10">Aspartyl beta-hydroxylase/Triadin domain-containing protein</fullName>
    </recommendedName>
</protein>
<keyword evidence="4" id="KW-1133">Transmembrane helix</keyword>
<feature type="region of interest" description="Disordered" evidence="9">
    <location>
        <begin position="213"/>
        <end position="280"/>
    </location>
</feature>
<dbReference type="EMBL" id="JAHUTI010002055">
    <property type="protein sequence ID" value="MED6233228.1"/>
    <property type="molecule type" value="Genomic_DNA"/>
</dbReference>
<proteinExistence type="predicted"/>
<sequence length="280" mass="32749">MADMDFTDLITVFYLWRAEKRSRRPWVHQILQGREQFGEYHHLLQELCLDYGRFQWYFRLSRTQFEDLLSHVGRRIGLRDTNHRRCKLAAYDTDGDGDFDVEDAKVLLDDKTAEEACRGAKKETPSPRDVGLKLREALKQQLAIIHERVEAKKLAKLALAEVRQLLAKEKEETELDLGRKEITARVKERVANRLKEEEEKMEKEEIDKALEKVRNKKAKQNEEEKEEEAKKDGVGKKAKKGGETVLGKEVKSEEKEKGKSTIKEKWKKMNAEKTIKGRKK</sequence>
<name>A0ABU7A5S7_9TELE</name>
<dbReference type="Proteomes" id="UP001345963">
    <property type="component" value="Unassembled WGS sequence"/>
</dbReference>
<evidence type="ECO:0000256" key="2">
    <source>
        <dbReference type="ARBA" id="ARBA00022553"/>
    </source>
</evidence>
<evidence type="ECO:0000256" key="9">
    <source>
        <dbReference type="SAM" id="MobiDB-lite"/>
    </source>
</evidence>
<evidence type="ECO:0000313" key="11">
    <source>
        <dbReference type="EMBL" id="MED6233228.1"/>
    </source>
</evidence>
<keyword evidence="12" id="KW-1185">Reference proteome</keyword>
<evidence type="ECO:0000313" key="12">
    <source>
        <dbReference type="Proteomes" id="UP001345963"/>
    </source>
</evidence>
<organism evidence="11 12">
    <name type="scientific">Ataeniobius toweri</name>
    <dbReference type="NCBI Taxonomy" id="208326"/>
    <lineage>
        <taxon>Eukaryota</taxon>
        <taxon>Metazoa</taxon>
        <taxon>Chordata</taxon>
        <taxon>Craniata</taxon>
        <taxon>Vertebrata</taxon>
        <taxon>Euteleostomi</taxon>
        <taxon>Actinopterygii</taxon>
        <taxon>Neopterygii</taxon>
        <taxon>Teleostei</taxon>
        <taxon>Neoteleostei</taxon>
        <taxon>Acanthomorphata</taxon>
        <taxon>Ovalentaria</taxon>
        <taxon>Atherinomorphae</taxon>
        <taxon>Cyprinodontiformes</taxon>
        <taxon>Goodeidae</taxon>
        <taxon>Ataeniobius</taxon>
    </lineage>
</organism>